<dbReference type="SUPFAM" id="SSF48452">
    <property type="entry name" value="TPR-like"/>
    <property type="match status" value="1"/>
</dbReference>
<dbReference type="Proteomes" id="UP001500393">
    <property type="component" value="Unassembled WGS sequence"/>
</dbReference>
<dbReference type="PANTHER" id="PTHR16305">
    <property type="entry name" value="TESTICULAR SOLUBLE ADENYLYL CYCLASE"/>
    <property type="match status" value="1"/>
</dbReference>
<dbReference type="PROSITE" id="PS50043">
    <property type="entry name" value="HTH_LUXR_2"/>
    <property type="match status" value="1"/>
</dbReference>
<comment type="caution">
    <text evidence="4">The sequence shown here is derived from an EMBL/GenBank/DDBJ whole genome shotgun (WGS) entry which is preliminary data.</text>
</comment>
<sequence>MQPGPGLLERDRPIAELLAALDHPGGSVALVTGEAGIGKTSVVRSFLDHLPEGVRSFRGACDDLLTPPVLGPLREAFRGSGGAAEKALSGGSLDVVLEGITADVSGSKLSVLVIEDVHWADDVTIDVLRYLARRLDRTRLLLVLSYRPDAVDRTSLRALLGDLRGDRIIRVELPPLSLAAVQSLAAGSAHDADELHHLTKGNPFYLTETLAGPAGHVPVTVVDAVLARLGSLSEPCLRLVEQLSVIPSQLPLAFAEDLLGKDFERLAEAEQYGVLVLQDGAIGFRHEIARRAAEQQLPEIRRRALNKSVLKALLSADEPDLPRLIHHAAQARDVDTLVAYGPAAARAASAAGSHQQAVTTFETVTPYADRLPPAERAALLDDYAWELHIAHRFVDAVQVGEEAIKLREEAGEPAALAETLLRVSRSQYLSGHTEHAMTGITRAGRLAETTDSKDVLASITAYQGILISETRAGHAVEELWRARELALEVGRTDLAALCLNYIGLSHAFDGKPDGLPLIRESLQAALETGDHESAARAYTSLAFVLFREYRLDELAECLEAGLQFTRKHGIWAHSYSLEVHQAQLDLRRGSWADAAARLRRLLDLNDDPGMYEVYSTPVLGRLLARTGELNAADPMLATSWRRAWAHESLPGILYTAVGGAEWAWLAGNSFVAEHLYKSARDRPTPGGLGHFMGELYYYLWLGGIDVELFEGCAEVYRAAIAGDWQRAVALTDDPYEKALFKMGSGDIEATTQAIWALDELGARPAAAIARAELAKLGVKRLPRRPAASTRGNPAGLTPRQVDVLRLLADGKSNAEIAAELVLSVRTVDHHVSAILLKLEVPSRRAAAAVAGPLL</sequence>
<gene>
    <name evidence="4" type="ORF">GCM10009789_53630</name>
</gene>
<dbReference type="PROSITE" id="PS00622">
    <property type="entry name" value="HTH_LUXR_1"/>
    <property type="match status" value="1"/>
</dbReference>
<accession>A0ABP4Q272</accession>
<dbReference type="InterPro" id="IPR016032">
    <property type="entry name" value="Sig_transdc_resp-reg_C-effctor"/>
</dbReference>
<protein>
    <submittedName>
        <fullName evidence="4">AAA family ATPase</fullName>
    </submittedName>
</protein>
<name>A0ABP4Q272_9ACTN</name>
<dbReference type="RefSeq" id="WP_344218616.1">
    <property type="nucleotide sequence ID" value="NZ_BAAAOS010000038.1"/>
</dbReference>
<organism evidence="4 5">
    <name type="scientific">Kribbella sancticallisti</name>
    <dbReference type="NCBI Taxonomy" id="460087"/>
    <lineage>
        <taxon>Bacteria</taxon>
        <taxon>Bacillati</taxon>
        <taxon>Actinomycetota</taxon>
        <taxon>Actinomycetes</taxon>
        <taxon>Propionibacteriales</taxon>
        <taxon>Kribbellaceae</taxon>
        <taxon>Kribbella</taxon>
    </lineage>
</organism>
<dbReference type="PRINTS" id="PR00038">
    <property type="entry name" value="HTHLUXR"/>
</dbReference>
<dbReference type="SUPFAM" id="SSF52540">
    <property type="entry name" value="P-loop containing nucleoside triphosphate hydrolases"/>
    <property type="match status" value="1"/>
</dbReference>
<dbReference type="Gene3D" id="1.25.40.10">
    <property type="entry name" value="Tetratricopeptide repeat domain"/>
    <property type="match status" value="1"/>
</dbReference>
<dbReference type="Pfam" id="PF13191">
    <property type="entry name" value="AAA_16"/>
    <property type="match status" value="1"/>
</dbReference>
<evidence type="ECO:0000256" key="1">
    <source>
        <dbReference type="ARBA" id="ARBA00022741"/>
    </source>
</evidence>
<dbReference type="Pfam" id="PF00196">
    <property type="entry name" value="GerE"/>
    <property type="match status" value="1"/>
</dbReference>
<feature type="domain" description="HTH luxR-type" evidence="3">
    <location>
        <begin position="789"/>
        <end position="854"/>
    </location>
</feature>
<evidence type="ECO:0000256" key="2">
    <source>
        <dbReference type="ARBA" id="ARBA00022840"/>
    </source>
</evidence>
<evidence type="ECO:0000313" key="5">
    <source>
        <dbReference type="Proteomes" id="UP001500393"/>
    </source>
</evidence>
<dbReference type="CDD" id="cd06170">
    <property type="entry name" value="LuxR_C_like"/>
    <property type="match status" value="1"/>
</dbReference>
<dbReference type="InterPro" id="IPR000792">
    <property type="entry name" value="Tscrpt_reg_LuxR_C"/>
</dbReference>
<dbReference type="SMART" id="SM00421">
    <property type="entry name" value="HTH_LUXR"/>
    <property type="match status" value="1"/>
</dbReference>
<reference evidence="5" key="1">
    <citation type="journal article" date="2019" name="Int. J. Syst. Evol. Microbiol.">
        <title>The Global Catalogue of Microorganisms (GCM) 10K type strain sequencing project: providing services to taxonomists for standard genome sequencing and annotation.</title>
        <authorList>
            <consortium name="The Broad Institute Genomics Platform"/>
            <consortium name="The Broad Institute Genome Sequencing Center for Infectious Disease"/>
            <person name="Wu L."/>
            <person name="Ma J."/>
        </authorList>
    </citation>
    <scope>NUCLEOTIDE SEQUENCE [LARGE SCALE GENOMIC DNA]</scope>
    <source>
        <strain evidence="5">JCM 14969</strain>
    </source>
</reference>
<proteinExistence type="predicted"/>
<dbReference type="PANTHER" id="PTHR16305:SF35">
    <property type="entry name" value="TRANSCRIPTIONAL ACTIVATOR DOMAIN"/>
    <property type="match status" value="1"/>
</dbReference>
<evidence type="ECO:0000259" key="3">
    <source>
        <dbReference type="PROSITE" id="PS50043"/>
    </source>
</evidence>
<dbReference type="InterPro" id="IPR036388">
    <property type="entry name" value="WH-like_DNA-bd_sf"/>
</dbReference>
<dbReference type="InterPro" id="IPR041664">
    <property type="entry name" value="AAA_16"/>
</dbReference>
<keyword evidence="1" id="KW-0547">Nucleotide-binding</keyword>
<dbReference type="InterPro" id="IPR011990">
    <property type="entry name" value="TPR-like_helical_dom_sf"/>
</dbReference>
<dbReference type="EMBL" id="BAAAOS010000038">
    <property type="protein sequence ID" value="GAA1592866.1"/>
    <property type="molecule type" value="Genomic_DNA"/>
</dbReference>
<keyword evidence="2" id="KW-0067">ATP-binding</keyword>
<keyword evidence="5" id="KW-1185">Reference proteome</keyword>
<dbReference type="InterPro" id="IPR027417">
    <property type="entry name" value="P-loop_NTPase"/>
</dbReference>
<dbReference type="SUPFAM" id="SSF46894">
    <property type="entry name" value="C-terminal effector domain of the bipartite response regulators"/>
    <property type="match status" value="1"/>
</dbReference>
<dbReference type="Gene3D" id="1.10.10.10">
    <property type="entry name" value="Winged helix-like DNA-binding domain superfamily/Winged helix DNA-binding domain"/>
    <property type="match status" value="1"/>
</dbReference>
<evidence type="ECO:0000313" key="4">
    <source>
        <dbReference type="EMBL" id="GAA1592866.1"/>
    </source>
</evidence>